<accession>K1R231</accession>
<reference evidence="2" key="1">
    <citation type="journal article" date="2012" name="Nature">
        <title>The oyster genome reveals stress adaptation and complexity of shell formation.</title>
        <authorList>
            <person name="Zhang G."/>
            <person name="Fang X."/>
            <person name="Guo X."/>
            <person name="Li L."/>
            <person name="Luo R."/>
            <person name="Xu F."/>
            <person name="Yang P."/>
            <person name="Zhang L."/>
            <person name="Wang X."/>
            <person name="Qi H."/>
            <person name="Xiong Z."/>
            <person name="Que H."/>
            <person name="Xie Y."/>
            <person name="Holland P.W."/>
            <person name="Paps J."/>
            <person name="Zhu Y."/>
            <person name="Wu F."/>
            <person name="Chen Y."/>
            <person name="Wang J."/>
            <person name="Peng C."/>
            <person name="Meng J."/>
            <person name="Yang L."/>
            <person name="Liu J."/>
            <person name="Wen B."/>
            <person name="Zhang N."/>
            <person name="Huang Z."/>
            <person name="Zhu Q."/>
            <person name="Feng Y."/>
            <person name="Mount A."/>
            <person name="Hedgecock D."/>
            <person name="Xu Z."/>
            <person name="Liu Y."/>
            <person name="Domazet-Loso T."/>
            <person name="Du Y."/>
            <person name="Sun X."/>
            <person name="Zhang S."/>
            <person name="Liu B."/>
            <person name="Cheng P."/>
            <person name="Jiang X."/>
            <person name="Li J."/>
            <person name="Fan D."/>
            <person name="Wang W."/>
            <person name="Fu W."/>
            <person name="Wang T."/>
            <person name="Wang B."/>
            <person name="Zhang J."/>
            <person name="Peng Z."/>
            <person name="Li Y."/>
            <person name="Li N."/>
            <person name="Wang J."/>
            <person name="Chen M."/>
            <person name="He Y."/>
            <person name="Tan F."/>
            <person name="Song X."/>
            <person name="Zheng Q."/>
            <person name="Huang R."/>
            <person name="Yang H."/>
            <person name="Du X."/>
            <person name="Chen L."/>
            <person name="Yang M."/>
            <person name="Gaffney P.M."/>
            <person name="Wang S."/>
            <person name="Luo L."/>
            <person name="She Z."/>
            <person name="Ming Y."/>
            <person name="Huang W."/>
            <person name="Zhang S."/>
            <person name="Huang B."/>
            <person name="Zhang Y."/>
            <person name="Qu T."/>
            <person name="Ni P."/>
            <person name="Miao G."/>
            <person name="Wang J."/>
            <person name="Wang Q."/>
            <person name="Steinberg C.E."/>
            <person name="Wang H."/>
            <person name="Li N."/>
            <person name="Qian L."/>
            <person name="Zhang G."/>
            <person name="Li Y."/>
            <person name="Yang H."/>
            <person name="Liu X."/>
            <person name="Wang J."/>
            <person name="Yin Y."/>
            <person name="Wang J."/>
        </authorList>
    </citation>
    <scope>NUCLEOTIDE SEQUENCE [LARGE SCALE GENOMIC DNA]</scope>
    <source>
        <strain evidence="2">05x7-T-G4-1.051#20</strain>
    </source>
</reference>
<dbReference type="AlphaFoldDB" id="K1R231"/>
<dbReference type="PANTHER" id="PTHR15034">
    <property type="entry name" value="DEATH DOMAIN-CONTAINING PROTEIN CRADD"/>
    <property type="match status" value="1"/>
</dbReference>
<dbReference type="GO" id="GO:0002020">
    <property type="term" value="F:protease binding"/>
    <property type="evidence" value="ECO:0007669"/>
    <property type="project" value="InterPro"/>
</dbReference>
<proteinExistence type="predicted"/>
<name>K1R231_MAGGI</name>
<dbReference type="InterPro" id="IPR001315">
    <property type="entry name" value="CARD"/>
</dbReference>
<dbReference type="EMBL" id="JH819189">
    <property type="protein sequence ID" value="EKC35185.1"/>
    <property type="molecule type" value="Genomic_DNA"/>
</dbReference>
<dbReference type="GO" id="GO:0042981">
    <property type="term" value="P:regulation of apoptotic process"/>
    <property type="evidence" value="ECO:0007669"/>
    <property type="project" value="InterPro"/>
</dbReference>
<gene>
    <name evidence="2" type="ORF">CGI_10009497</name>
</gene>
<dbReference type="InterPro" id="IPR011029">
    <property type="entry name" value="DEATH-like_dom_sf"/>
</dbReference>
<organism evidence="2">
    <name type="scientific">Magallana gigas</name>
    <name type="common">Pacific oyster</name>
    <name type="synonym">Crassostrea gigas</name>
    <dbReference type="NCBI Taxonomy" id="29159"/>
    <lineage>
        <taxon>Eukaryota</taxon>
        <taxon>Metazoa</taxon>
        <taxon>Spiralia</taxon>
        <taxon>Lophotrochozoa</taxon>
        <taxon>Mollusca</taxon>
        <taxon>Bivalvia</taxon>
        <taxon>Autobranchia</taxon>
        <taxon>Pteriomorphia</taxon>
        <taxon>Ostreida</taxon>
        <taxon>Ostreoidea</taxon>
        <taxon>Ostreidae</taxon>
        <taxon>Magallana</taxon>
    </lineage>
</organism>
<dbReference type="PANTHER" id="PTHR15034:SF5">
    <property type="entry name" value="DEATH DOMAIN-CONTAINING PROTEIN CRADD"/>
    <property type="match status" value="1"/>
</dbReference>
<evidence type="ECO:0000313" key="2">
    <source>
        <dbReference type="EMBL" id="EKC35185.1"/>
    </source>
</evidence>
<dbReference type="InParanoid" id="K1R231"/>
<protein>
    <submittedName>
        <fullName evidence="2">Caspase recruitment domain-containing protein 11</fullName>
    </submittedName>
</protein>
<dbReference type="PROSITE" id="PS50209">
    <property type="entry name" value="CARD"/>
    <property type="match status" value="1"/>
</dbReference>
<sequence>MSDDEEKDIFEELIERKRYKIVKYINAQVFFDKLREVKVLSMDDTQEISSKPTRRQQAGYFLDILQTKGDNGVKKFLEILEWEYPHVFKDVTNKDAREPPTDYLKHRERGYKHMGRPGRWG</sequence>
<dbReference type="HOGENOM" id="CLU_2040325_0_0_1"/>
<feature type="region of interest" description="Disordered" evidence="1">
    <location>
        <begin position="93"/>
        <end position="121"/>
    </location>
</feature>
<evidence type="ECO:0000256" key="1">
    <source>
        <dbReference type="SAM" id="MobiDB-lite"/>
    </source>
</evidence>
<feature type="compositionally biased region" description="Basic and acidic residues" evidence="1">
    <location>
        <begin position="93"/>
        <end position="105"/>
    </location>
</feature>
<feature type="compositionally biased region" description="Basic residues" evidence="1">
    <location>
        <begin position="106"/>
        <end position="121"/>
    </location>
</feature>
<dbReference type="Gene3D" id="1.10.533.10">
    <property type="entry name" value="Death Domain, Fas"/>
    <property type="match status" value="1"/>
</dbReference>
<dbReference type="SUPFAM" id="SSF47986">
    <property type="entry name" value="DEATH domain"/>
    <property type="match status" value="1"/>
</dbReference>
<dbReference type="InterPro" id="IPR037939">
    <property type="entry name" value="CRADD"/>
</dbReference>
<dbReference type="CDD" id="cd08785">
    <property type="entry name" value="CARD_CARD9-like"/>
    <property type="match status" value="1"/>
</dbReference>
<dbReference type="Pfam" id="PF00619">
    <property type="entry name" value="CARD"/>
    <property type="match status" value="1"/>
</dbReference>
<dbReference type="GO" id="GO:0070513">
    <property type="term" value="F:death domain binding"/>
    <property type="evidence" value="ECO:0007669"/>
    <property type="project" value="InterPro"/>
</dbReference>